<evidence type="ECO:0000313" key="4">
    <source>
        <dbReference type="EMBL" id="GAA1530375.1"/>
    </source>
</evidence>
<dbReference type="SMART" id="SM00564">
    <property type="entry name" value="PQQ"/>
    <property type="match status" value="5"/>
</dbReference>
<keyword evidence="2" id="KW-0732">Signal</keyword>
<feature type="chain" id="PRO_5046848284" description="Pyrrolo-quinoline quinone repeat domain-containing protein" evidence="2">
    <location>
        <begin position="29"/>
        <end position="505"/>
    </location>
</feature>
<dbReference type="SUPFAM" id="SSF50998">
    <property type="entry name" value="Quinoprotein alcohol dehydrogenase-like"/>
    <property type="match status" value="1"/>
</dbReference>
<keyword evidence="5" id="KW-1185">Reference proteome</keyword>
<gene>
    <name evidence="4" type="ORF">GCM10009827_054860</name>
</gene>
<dbReference type="PANTHER" id="PTHR34512:SF30">
    <property type="entry name" value="OUTER MEMBRANE PROTEIN ASSEMBLY FACTOR BAMB"/>
    <property type="match status" value="1"/>
</dbReference>
<comment type="caution">
    <text evidence="4">The sequence shown here is derived from an EMBL/GenBank/DDBJ whole genome shotgun (WGS) entry which is preliminary data.</text>
</comment>
<dbReference type="InterPro" id="IPR002372">
    <property type="entry name" value="PQQ_rpt_dom"/>
</dbReference>
<protein>
    <recommendedName>
        <fullName evidence="3">Pyrrolo-quinoline quinone repeat domain-containing protein</fullName>
    </recommendedName>
</protein>
<proteinExistence type="predicted"/>
<dbReference type="EMBL" id="BAAAQD010000011">
    <property type="protein sequence ID" value="GAA1530375.1"/>
    <property type="molecule type" value="Genomic_DNA"/>
</dbReference>
<dbReference type="InterPro" id="IPR018391">
    <property type="entry name" value="PQQ_b-propeller_rpt"/>
</dbReference>
<feature type="region of interest" description="Disordered" evidence="1">
    <location>
        <begin position="37"/>
        <end position="58"/>
    </location>
</feature>
<dbReference type="InterPro" id="IPR011047">
    <property type="entry name" value="Quinoprotein_ADH-like_sf"/>
</dbReference>
<feature type="signal peptide" evidence="2">
    <location>
        <begin position="1"/>
        <end position="28"/>
    </location>
</feature>
<dbReference type="Proteomes" id="UP001501470">
    <property type="component" value="Unassembled WGS sequence"/>
</dbReference>
<evidence type="ECO:0000256" key="2">
    <source>
        <dbReference type="SAM" id="SignalP"/>
    </source>
</evidence>
<evidence type="ECO:0000256" key="1">
    <source>
        <dbReference type="SAM" id="MobiDB-lite"/>
    </source>
</evidence>
<dbReference type="Pfam" id="PF13360">
    <property type="entry name" value="PQQ_2"/>
    <property type="match status" value="1"/>
</dbReference>
<feature type="domain" description="Pyrrolo-quinoline quinone repeat" evidence="3">
    <location>
        <begin position="380"/>
        <end position="501"/>
    </location>
</feature>
<dbReference type="PANTHER" id="PTHR34512">
    <property type="entry name" value="CELL SURFACE PROTEIN"/>
    <property type="match status" value="1"/>
</dbReference>
<accession>A0ABP4LRZ5</accession>
<evidence type="ECO:0000259" key="3">
    <source>
        <dbReference type="Pfam" id="PF13360"/>
    </source>
</evidence>
<dbReference type="InterPro" id="IPR015943">
    <property type="entry name" value="WD40/YVTN_repeat-like_dom_sf"/>
</dbReference>
<sequence length="505" mass="54779">MSRTAAFRLSIAAALALVVGGVATAAYALRDTASETPDVTATGAPAEPASPSPAKPAFTGWSDPAMVGKPYGTKVQGLLTFRGNPTRTYYGQGPVPREMPVRKWQFPKTGGLCRMSEDKGKTTQWCGNGWTGQPAVFEKDGRTWVVFGAYDGAIHFLDAATGERIIPDFQTGDIIKGTVTMDPDGFPLLYSGSRDNYYRVIALDRGKPTELWKLSANAVKPTMWNDDWDGSGLIIDDYLFEGGENSQFHIVKLNRGYDANGKVTVDPKLVFNTPGWDQQLLKDFGDTNVSIENSVAIYKDVVYFANSGGLVQGWDISGLKAGKTPTRVFRFWTGDDTDASIVIDEDGFLYVGSEYEKGNARSKQVGQMLKLDPSKPDNPVVWSVKDQGSKPAGIWGTPALFKDIAIFDTTGGDVMGLDRATGAVRWKFHVPGNETWQSPVVVDDTLFIGDCSGVMHAYDVKDTNAQPTLLWELKIGGCIESTPAVWKGAMYFGTRAGAIHSLSVS</sequence>
<name>A0ABP4LRZ5_9ACTN</name>
<evidence type="ECO:0000313" key="5">
    <source>
        <dbReference type="Proteomes" id="UP001501470"/>
    </source>
</evidence>
<organism evidence="4 5">
    <name type="scientific">Dactylosporangium maewongense</name>
    <dbReference type="NCBI Taxonomy" id="634393"/>
    <lineage>
        <taxon>Bacteria</taxon>
        <taxon>Bacillati</taxon>
        <taxon>Actinomycetota</taxon>
        <taxon>Actinomycetes</taxon>
        <taxon>Micromonosporales</taxon>
        <taxon>Micromonosporaceae</taxon>
        <taxon>Dactylosporangium</taxon>
    </lineage>
</organism>
<reference evidence="5" key="1">
    <citation type="journal article" date="2019" name="Int. J. Syst. Evol. Microbiol.">
        <title>The Global Catalogue of Microorganisms (GCM) 10K type strain sequencing project: providing services to taxonomists for standard genome sequencing and annotation.</title>
        <authorList>
            <consortium name="The Broad Institute Genomics Platform"/>
            <consortium name="The Broad Institute Genome Sequencing Center for Infectious Disease"/>
            <person name="Wu L."/>
            <person name="Ma J."/>
        </authorList>
    </citation>
    <scope>NUCLEOTIDE SEQUENCE [LARGE SCALE GENOMIC DNA]</scope>
    <source>
        <strain evidence="5">JCM 15933</strain>
    </source>
</reference>
<dbReference type="Gene3D" id="2.130.10.10">
    <property type="entry name" value="YVTN repeat-like/Quinoprotein amine dehydrogenase"/>
    <property type="match status" value="2"/>
</dbReference>
<dbReference type="RefSeq" id="WP_344505004.1">
    <property type="nucleotide sequence ID" value="NZ_BAAAQD010000011.1"/>
</dbReference>